<dbReference type="Gene3D" id="1.50.10.10">
    <property type="match status" value="1"/>
</dbReference>
<evidence type="ECO:0000256" key="4">
    <source>
        <dbReference type="ARBA" id="ARBA00022801"/>
    </source>
</evidence>
<dbReference type="EC" id="3.2.1.3" evidence="3"/>
<dbReference type="SUPFAM" id="SSF48208">
    <property type="entry name" value="Six-hairpin glycosidases"/>
    <property type="match status" value="1"/>
</dbReference>
<dbReference type="GO" id="GO:0000324">
    <property type="term" value="C:fungal-type vacuole"/>
    <property type="evidence" value="ECO:0007669"/>
    <property type="project" value="TreeGrafter"/>
</dbReference>
<comment type="caution">
    <text evidence="12">The sequence shown here is derived from an EMBL/GenBank/DDBJ whole genome shotgun (WGS) entry which is preliminary data.</text>
</comment>
<dbReference type="InterPro" id="IPR011613">
    <property type="entry name" value="GH15-like"/>
</dbReference>
<reference evidence="12" key="1">
    <citation type="journal article" date="2021" name="Nat. Commun.">
        <title>Genetic determinants of endophytism in the Arabidopsis root mycobiome.</title>
        <authorList>
            <person name="Mesny F."/>
            <person name="Miyauchi S."/>
            <person name="Thiergart T."/>
            <person name="Pickel B."/>
            <person name="Atanasova L."/>
            <person name="Karlsson M."/>
            <person name="Huettel B."/>
            <person name="Barry K.W."/>
            <person name="Haridas S."/>
            <person name="Chen C."/>
            <person name="Bauer D."/>
            <person name="Andreopoulos W."/>
            <person name="Pangilinan J."/>
            <person name="LaButti K."/>
            <person name="Riley R."/>
            <person name="Lipzen A."/>
            <person name="Clum A."/>
            <person name="Drula E."/>
            <person name="Henrissat B."/>
            <person name="Kohler A."/>
            <person name="Grigoriev I.V."/>
            <person name="Martin F.M."/>
            <person name="Hacquard S."/>
        </authorList>
    </citation>
    <scope>NUCLEOTIDE SEQUENCE</scope>
    <source>
        <strain evidence="12">MPI-CAGE-CH-0243</strain>
    </source>
</reference>
<dbReference type="PANTHER" id="PTHR31616:SF9">
    <property type="entry name" value="GLUCOAMYLASE, INTRACELLULAR SPORULATION-SPECIFIC"/>
    <property type="match status" value="1"/>
</dbReference>
<dbReference type="PANTHER" id="PTHR31616">
    <property type="entry name" value="TREHALASE"/>
    <property type="match status" value="1"/>
</dbReference>
<keyword evidence="7" id="KW-0624">Polysaccharide degradation</keyword>
<feature type="signal peptide" evidence="10">
    <location>
        <begin position="1"/>
        <end position="19"/>
    </location>
</feature>
<evidence type="ECO:0000256" key="8">
    <source>
        <dbReference type="ARBA" id="ARBA00033442"/>
    </source>
</evidence>
<protein>
    <recommendedName>
        <fullName evidence="3">glucan 1,4-alpha-glucosidase</fullName>
        <ecNumber evidence="3">3.2.1.3</ecNumber>
    </recommendedName>
    <alternativeName>
        <fullName evidence="9">1,4-alpha-D-glucan glucohydrolase</fullName>
    </alternativeName>
    <alternativeName>
        <fullName evidence="8">Glucan 1,4-alpha-glucosidase</fullName>
    </alternativeName>
</protein>
<organism evidence="12 13">
    <name type="scientific">Dendryphion nanum</name>
    <dbReference type="NCBI Taxonomy" id="256645"/>
    <lineage>
        <taxon>Eukaryota</taxon>
        <taxon>Fungi</taxon>
        <taxon>Dikarya</taxon>
        <taxon>Ascomycota</taxon>
        <taxon>Pezizomycotina</taxon>
        <taxon>Dothideomycetes</taxon>
        <taxon>Pleosporomycetidae</taxon>
        <taxon>Pleosporales</taxon>
        <taxon>Torulaceae</taxon>
        <taxon>Dendryphion</taxon>
    </lineage>
</organism>
<comment type="catalytic activity">
    <reaction evidence="1">
        <text>Hydrolysis of terminal (1-&gt;4)-linked alpha-D-glucose residues successively from non-reducing ends of the chains with release of beta-D-glucose.</text>
        <dbReference type="EC" id="3.2.1.3"/>
    </reaction>
</comment>
<evidence type="ECO:0000256" key="10">
    <source>
        <dbReference type="SAM" id="SignalP"/>
    </source>
</evidence>
<dbReference type="AlphaFoldDB" id="A0A9P9E4A5"/>
<gene>
    <name evidence="12" type="ORF">B0J11DRAFT_457692</name>
</gene>
<evidence type="ECO:0000256" key="6">
    <source>
        <dbReference type="ARBA" id="ARBA00023295"/>
    </source>
</evidence>
<evidence type="ECO:0000313" key="12">
    <source>
        <dbReference type="EMBL" id="KAH7130446.1"/>
    </source>
</evidence>
<dbReference type="PRINTS" id="PR00736">
    <property type="entry name" value="GLHYDRLASE15"/>
</dbReference>
<evidence type="ECO:0000259" key="11">
    <source>
        <dbReference type="Pfam" id="PF00723"/>
    </source>
</evidence>
<dbReference type="InterPro" id="IPR000165">
    <property type="entry name" value="Glucoamylase"/>
</dbReference>
<dbReference type="GO" id="GO:0000272">
    <property type="term" value="P:polysaccharide catabolic process"/>
    <property type="evidence" value="ECO:0007669"/>
    <property type="project" value="UniProtKB-KW"/>
</dbReference>
<evidence type="ECO:0000256" key="2">
    <source>
        <dbReference type="ARBA" id="ARBA00006188"/>
    </source>
</evidence>
<evidence type="ECO:0000256" key="7">
    <source>
        <dbReference type="ARBA" id="ARBA00023326"/>
    </source>
</evidence>
<dbReference type="OrthoDB" id="6123450at2759"/>
<comment type="similarity">
    <text evidence="2">Belongs to the glycosyl hydrolase 15 family.</text>
</comment>
<evidence type="ECO:0000313" key="13">
    <source>
        <dbReference type="Proteomes" id="UP000700596"/>
    </source>
</evidence>
<keyword evidence="4" id="KW-0378">Hydrolase</keyword>
<dbReference type="InterPro" id="IPR012341">
    <property type="entry name" value="6hp_glycosidase-like_sf"/>
</dbReference>
<keyword evidence="10" id="KW-0732">Signal</keyword>
<sequence length="525" mass="57700">MALLIAYFLVASASIHVSAFSIPSLPHISASAFLGTGSSQHTHAQAPLQDGLEAWLAWEEKVALHNLLDNIAPNGQGLEGAIKGSVLASPSREHPNYFYQWVRDAAITTSTLVDTYADDPSSKLSAKLSSVIDDYAVLQSKLQHTSNPSGTFEDLSGLGEPKFEADGSAFVGSWGRPQRDGPALRAITLMAYLRAYNASHPSLWTSNHGSNFFGRFYEASLPANSIIKADLEYTSHYWNHDGFDLWEEVEGLHFFTAMVQLRALREGSDFALAFGDNGAAKWYASQAEALEKFVTLFWDKTKGHLVETLNSPRSGLDCALLLGSLHGYPSEQSSHEPVYAPHSDEALVSLLALMRDQRTRFPINIEHSSSENEDDVLEGVGLGRYPEDVYNGYDSDHTGHPWFLCTSSAAEILYRTASHISTTSNLTISSLGFPFYKSLLSSSSLVPEIGSTYGPNDAVFHSVVDRLRDLGDGFLEVVKRHASAEGNMSEQFDRRTGFQRGARDLTWSYGAFLQAVRARERDGEK</sequence>
<proteinExistence type="inferred from homology"/>
<dbReference type="Pfam" id="PF00723">
    <property type="entry name" value="Glyco_hydro_15"/>
    <property type="match status" value="1"/>
</dbReference>
<keyword evidence="5" id="KW-0119">Carbohydrate metabolism</keyword>
<dbReference type="EMBL" id="JAGMWT010000004">
    <property type="protein sequence ID" value="KAH7130446.1"/>
    <property type="molecule type" value="Genomic_DNA"/>
</dbReference>
<keyword evidence="6" id="KW-0326">Glycosidase</keyword>
<dbReference type="InterPro" id="IPR008928">
    <property type="entry name" value="6-hairpin_glycosidase_sf"/>
</dbReference>
<dbReference type="GO" id="GO:0004339">
    <property type="term" value="F:glucan 1,4-alpha-glucosidase activity"/>
    <property type="evidence" value="ECO:0007669"/>
    <property type="project" value="UniProtKB-EC"/>
</dbReference>
<accession>A0A9P9E4A5</accession>
<feature type="domain" description="GH15-like" evidence="11">
    <location>
        <begin position="62"/>
        <end position="516"/>
    </location>
</feature>
<evidence type="ECO:0000256" key="5">
    <source>
        <dbReference type="ARBA" id="ARBA00023277"/>
    </source>
</evidence>
<feature type="chain" id="PRO_5040107275" description="glucan 1,4-alpha-glucosidase" evidence="10">
    <location>
        <begin position="20"/>
        <end position="525"/>
    </location>
</feature>
<keyword evidence="13" id="KW-1185">Reference proteome</keyword>
<dbReference type="Proteomes" id="UP000700596">
    <property type="component" value="Unassembled WGS sequence"/>
</dbReference>
<evidence type="ECO:0000256" key="1">
    <source>
        <dbReference type="ARBA" id="ARBA00001863"/>
    </source>
</evidence>
<evidence type="ECO:0000256" key="9">
    <source>
        <dbReference type="ARBA" id="ARBA00033473"/>
    </source>
</evidence>
<evidence type="ECO:0000256" key="3">
    <source>
        <dbReference type="ARBA" id="ARBA00012593"/>
    </source>
</evidence>
<name>A0A9P9E4A5_9PLEO</name>